<protein>
    <recommendedName>
        <fullName evidence="5">DNA mismatch repair proteins mutS family domain-containing protein</fullName>
    </recommendedName>
</protein>
<feature type="transmembrane region" description="Helical" evidence="4">
    <location>
        <begin position="31"/>
        <end position="49"/>
    </location>
</feature>
<dbReference type="PANTHER" id="PTHR11361:SF99">
    <property type="entry name" value="DNA MISMATCH REPAIR PROTEIN"/>
    <property type="match status" value="1"/>
</dbReference>
<evidence type="ECO:0000259" key="5">
    <source>
        <dbReference type="SMART" id="SM00534"/>
    </source>
</evidence>
<keyword evidence="4" id="KW-0472">Membrane</keyword>
<dbReference type="GO" id="GO:0030983">
    <property type="term" value="F:mismatched DNA binding"/>
    <property type="evidence" value="ECO:0007669"/>
    <property type="project" value="InterPro"/>
</dbReference>
<name>A0A931E9T7_9BACT</name>
<dbReference type="Gene3D" id="3.40.50.300">
    <property type="entry name" value="P-loop containing nucleotide triphosphate hydrolases"/>
    <property type="match status" value="1"/>
</dbReference>
<dbReference type="SUPFAM" id="SSF52540">
    <property type="entry name" value="P-loop containing nucleoside triphosphate hydrolases"/>
    <property type="match status" value="1"/>
</dbReference>
<dbReference type="InterPro" id="IPR027417">
    <property type="entry name" value="P-loop_NTPase"/>
</dbReference>
<dbReference type="InterPro" id="IPR036187">
    <property type="entry name" value="DNA_mismatch_repair_MutS_sf"/>
</dbReference>
<dbReference type="InterPro" id="IPR045076">
    <property type="entry name" value="MutS"/>
</dbReference>
<dbReference type="Pfam" id="PF00488">
    <property type="entry name" value="MutS_V"/>
    <property type="match status" value="1"/>
</dbReference>
<dbReference type="GO" id="GO:0005829">
    <property type="term" value="C:cytosol"/>
    <property type="evidence" value="ECO:0007669"/>
    <property type="project" value="TreeGrafter"/>
</dbReference>
<feature type="transmembrane region" description="Helical" evidence="4">
    <location>
        <begin position="216"/>
        <end position="234"/>
    </location>
</feature>
<evidence type="ECO:0000313" key="6">
    <source>
        <dbReference type="EMBL" id="MBG9376321.1"/>
    </source>
</evidence>
<dbReference type="GO" id="GO:0006298">
    <property type="term" value="P:mismatch repair"/>
    <property type="evidence" value="ECO:0007669"/>
    <property type="project" value="InterPro"/>
</dbReference>
<comment type="caution">
    <text evidence="6">The sequence shown here is derived from an EMBL/GenBank/DDBJ whole genome shotgun (WGS) entry which is preliminary data.</text>
</comment>
<feature type="transmembrane region" description="Helical" evidence="4">
    <location>
        <begin position="240"/>
        <end position="257"/>
    </location>
</feature>
<feature type="transmembrane region" description="Helical" evidence="4">
    <location>
        <begin position="324"/>
        <end position="342"/>
    </location>
</feature>
<sequence>MNNNDTAASYYHKRITELDTALKTRYSRRTLFGWLRFGVIALTILAVYATWNAGTAYIIATITGGVALFLFIVSKDSDNKSTIENLETLHAVNKDEIAYQQGDYYHQYDGKDLEPWNHAYAADLDLFGRASLYQYINRCHAEKAKALLAERLLQPLPKTDILQQQQAVKELTSKPEWRQQLQAFGSRQKITVQTEQRVLNWLAEPEKYYTRSYWNILRFLLPAAAVGTLVLYFTGLVSTTALSALIFIFYIVSLAVSKKITGTYHLLSRIVPEISVLSNQLNWFEKEKFESDLLAGLQKELRQNNLQASGEIAQLKAILNRFDVRLNVFAFILLNTFLLWDLQQFMALKKWKEKNKAAVPGWFSTIASVEVAGTLATLAFNHEKWAYPIIADEHFVLAGEAIGHPLIPQANRVNNSFTIKGTARIDLITGSNMAGKSTFLRSLGINLILAYTGAPVCAKSFTISIAKLMSSMRITDNLAENTSTFYAELKKLKSIIEAVGKHADTFILLDEILRGTNSLDRHTGSAALIKQLIKENAVALIATHDVELAKLETGYPQNIANYHFDVQVAGEELYFDYKLKHGICTSLNASILMKKIGIEL</sequence>
<gene>
    <name evidence="6" type="ORF">I5907_08745</name>
</gene>
<dbReference type="Gene3D" id="1.10.1420.10">
    <property type="match status" value="1"/>
</dbReference>
<feature type="domain" description="DNA mismatch repair proteins mutS family" evidence="5">
    <location>
        <begin position="423"/>
        <end position="600"/>
    </location>
</feature>
<dbReference type="AlphaFoldDB" id="A0A931E9T7"/>
<evidence type="ECO:0000256" key="3">
    <source>
        <dbReference type="ARBA" id="ARBA00023125"/>
    </source>
</evidence>
<keyword evidence="2" id="KW-0067">ATP-binding</keyword>
<feature type="transmembrane region" description="Helical" evidence="4">
    <location>
        <begin position="362"/>
        <end position="380"/>
    </location>
</feature>
<evidence type="ECO:0000256" key="2">
    <source>
        <dbReference type="ARBA" id="ARBA00022840"/>
    </source>
</evidence>
<keyword evidence="4" id="KW-0812">Transmembrane</keyword>
<dbReference type="SUPFAM" id="SSF48334">
    <property type="entry name" value="DNA repair protein MutS, domain III"/>
    <property type="match status" value="1"/>
</dbReference>
<dbReference type="Proteomes" id="UP000628448">
    <property type="component" value="Unassembled WGS sequence"/>
</dbReference>
<organism evidence="6 7">
    <name type="scientific">Panacibacter microcysteis</name>
    <dbReference type="NCBI Taxonomy" id="2793269"/>
    <lineage>
        <taxon>Bacteria</taxon>
        <taxon>Pseudomonadati</taxon>
        <taxon>Bacteroidota</taxon>
        <taxon>Chitinophagia</taxon>
        <taxon>Chitinophagales</taxon>
        <taxon>Chitinophagaceae</taxon>
        <taxon>Panacibacter</taxon>
    </lineage>
</organism>
<dbReference type="PANTHER" id="PTHR11361">
    <property type="entry name" value="DNA MISMATCH REPAIR PROTEIN MUTS FAMILY MEMBER"/>
    <property type="match status" value="1"/>
</dbReference>
<feature type="transmembrane region" description="Helical" evidence="4">
    <location>
        <begin position="55"/>
        <end position="73"/>
    </location>
</feature>
<evidence type="ECO:0000256" key="1">
    <source>
        <dbReference type="ARBA" id="ARBA00022741"/>
    </source>
</evidence>
<dbReference type="RefSeq" id="WP_196990332.1">
    <property type="nucleotide sequence ID" value="NZ_JADWYR010000001.1"/>
</dbReference>
<reference evidence="6" key="1">
    <citation type="submission" date="2020-11" db="EMBL/GenBank/DDBJ databases">
        <title>Bacterial whole genome sequence for Panacibacter sp. DH6.</title>
        <authorList>
            <person name="Le V."/>
            <person name="Ko S."/>
            <person name="Ahn C.-Y."/>
            <person name="Oh H.-M."/>
        </authorList>
    </citation>
    <scope>NUCLEOTIDE SEQUENCE</scope>
    <source>
        <strain evidence="6">DH6</strain>
    </source>
</reference>
<dbReference type="SMART" id="SM00534">
    <property type="entry name" value="MUTSac"/>
    <property type="match status" value="1"/>
</dbReference>
<evidence type="ECO:0000313" key="7">
    <source>
        <dbReference type="Proteomes" id="UP000628448"/>
    </source>
</evidence>
<dbReference type="EMBL" id="JADWYR010000001">
    <property type="protein sequence ID" value="MBG9376321.1"/>
    <property type="molecule type" value="Genomic_DNA"/>
</dbReference>
<dbReference type="InterPro" id="IPR000432">
    <property type="entry name" value="DNA_mismatch_repair_MutS_C"/>
</dbReference>
<keyword evidence="7" id="KW-1185">Reference proteome</keyword>
<accession>A0A931E9T7</accession>
<proteinExistence type="predicted"/>
<keyword evidence="3" id="KW-0238">DNA-binding</keyword>
<keyword evidence="4" id="KW-1133">Transmembrane helix</keyword>
<dbReference type="GO" id="GO:0005524">
    <property type="term" value="F:ATP binding"/>
    <property type="evidence" value="ECO:0007669"/>
    <property type="project" value="UniProtKB-KW"/>
</dbReference>
<keyword evidence="1" id="KW-0547">Nucleotide-binding</keyword>
<evidence type="ECO:0000256" key="4">
    <source>
        <dbReference type="SAM" id="Phobius"/>
    </source>
</evidence>
<dbReference type="GO" id="GO:0140664">
    <property type="term" value="F:ATP-dependent DNA damage sensor activity"/>
    <property type="evidence" value="ECO:0007669"/>
    <property type="project" value="InterPro"/>
</dbReference>